<gene>
    <name evidence="2" type="ORF">ALO_18892</name>
</gene>
<keyword evidence="3" id="KW-1185">Reference proteome</keyword>
<dbReference type="EMBL" id="AFGF01000234">
    <property type="protein sequence ID" value="EGO62271.1"/>
    <property type="molecule type" value="Genomic_DNA"/>
</dbReference>
<organism evidence="2 3">
    <name type="scientific">Acetonema longum DSM 6540</name>
    <dbReference type="NCBI Taxonomy" id="1009370"/>
    <lineage>
        <taxon>Bacteria</taxon>
        <taxon>Bacillati</taxon>
        <taxon>Bacillota</taxon>
        <taxon>Negativicutes</taxon>
        <taxon>Acetonemataceae</taxon>
        <taxon>Acetonema</taxon>
    </lineage>
</organism>
<accession>F7NNT7</accession>
<sequence length="47" mass="5618">MKDEMFTYHYYKNKSISKEKKTGQYIFQIILFCGLAYLGTTLLVFLQ</sequence>
<keyword evidence="1" id="KW-1133">Transmembrane helix</keyword>
<proteinExistence type="predicted"/>
<evidence type="ECO:0000313" key="3">
    <source>
        <dbReference type="Proteomes" id="UP000003240"/>
    </source>
</evidence>
<evidence type="ECO:0000256" key="1">
    <source>
        <dbReference type="SAM" id="Phobius"/>
    </source>
</evidence>
<reference evidence="2 3" key="1">
    <citation type="journal article" date="2011" name="EMBO J.">
        <title>Structural diversity of bacterial flagellar motors.</title>
        <authorList>
            <person name="Chen S."/>
            <person name="Beeby M."/>
            <person name="Murphy G.E."/>
            <person name="Leadbetter J.R."/>
            <person name="Hendrixson D.R."/>
            <person name="Briegel A."/>
            <person name="Li Z."/>
            <person name="Shi J."/>
            <person name="Tocheva E.I."/>
            <person name="Muller A."/>
            <person name="Dobro M.J."/>
            <person name="Jensen G.J."/>
        </authorList>
    </citation>
    <scope>NUCLEOTIDE SEQUENCE [LARGE SCALE GENOMIC DNA]</scope>
    <source>
        <strain evidence="2 3">DSM 6540</strain>
    </source>
</reference>
<evidence type="ECO:0000313" key="2">
    <source>
        <dbReference type="EMBL" id="EGO62271.1"/>
    </source>
</evidence>
<feature type="transmembrane region" description="Helical" evidence="1">
    <location>
        <begin position="25"/>
        <end position="46"/>
    </location>
</feature>
<comment type="caution">
    <text evidence="2">The sequence shown here is derived from an EMBL/GenBank/DDBJ whole genome shotgun (WGS) entry which is preliminary data.</text>
</comment>
<dbReference type="AlphaFoldDB" id="F7NNT7"/>
<dbReference type="Proteomes" id="UP000003240">
    <property type="component" value="Unassembled WGS sequence"/>
</dbReference>
<protein>
    <submittedName>
        <fullName evidence="2">Uncharacterized protein</fullName>
    </submittedName>
</protein>
<keyword evidence="1" id="KW-0472">Membrane</keyword>
<name>F7NNT7_9FIRM</name>
<keyword evidence="1" id="KW-0812">Transmembrane</keyword>